<dbReference type="GO" id="GO:0003729">
    <property type="term" value="F:mRNA binding"/>
    <property type="evidence" value="ECO:0000318"/>
    <property type="project" value="GO_Central"/>
</dbReference>
<dbReference type="GO" id="GO:0000381">
    <property type="term" value="P:regulation of alternative mRNA splicing, via spliceosome"/>
    <property type="evidence" value="ECO:0000318"/>
    <property type="project" value="GO_Central"/>
</dbReference>
<feature type="region of interest" description="Disordered" evidence="2">
    <location>
        <begin position="1"/>
        <end position="70"/>
    </location>
</feature>
<organism evidence="4 6">
    <name type="scientific">Medicago truncatula</name>
    <name type="common">Barrel medic</name>
    <name type="synonym">Medicago tribuloides</name>
    <dbReference type="NCBI Taxonomy" id="3880"/>
    <lineage>
        <taxon>Eukaryota</taxon>
        <taxon>Viridiplantae</taxon>
        <taxon>Streptophyta</taxon>
        <taxon>Embryophyta</taxon>
        <taxon>Tracheophyta</taxon>
        <taxon>Spermatophyta</taxon>
        <taxon>Magnoliopsida</taxon>
        <taxon>eudicotyledons</taxon>
        <taxon>Gunneridae</taxon>
        <taxon>Pentapetalae</taxon>
        <taxon>rosids</taxon>
        <taxon>fabids</taxon>
        <taxon>Fabales</taxon>
        <taxon>Fabaceae</taxon>
        <taxon>Papilionoideae</taxon>
        <taxon>50 kb inversion clade</taxon>
        <taxon>NPAAA clade</taxon>
        <taxon>Hologalegina</taxon>
        <taxon>IRL clade</taxon>
        <taxon>Trifolieae</taxon>
        <taxon>Medicago</taxon>
    </lineage>
</organism>
<sequence length="741" mass="82914">MREKERDPERERGGWPLVHPGQARRRYSLSPVERFVGRGRGPSRVPPKGGDGDDWLDARPSRQKEVRQAERGQVRLRESWRHRDWNDQAYQQLRIRDSREVSRKRAIRFSSPIRHSVRNRDDMAEFCFAGKARSGGGGVDRRDLVAADDWEGGQARRGGDVGARLAYCINGKGMVLAGGGKRTQDSGVLKQQQLVDGEERSRLKRFVTFYFTNFPPFLSNFYLRKGFEVCGILEDVIVPSKCNANGDCYGFVRFANVRNVSKLLNAVNDVYFGNYRVRAKLARFDRTDAKVLVREGEDAGMSDVMEGKKGRCAGDSTRVVEGDNTISGHVGKGKHVEVDVGDGRNQLVEVRVGEVKVRLDRGKLANDRRSSKQSVKEDFKSQQKPTIQPPVERQPSIQKLLRMYRSTGEDLQWARSGFLASVINGEAIPVVQTRIEDAGFKDLDVIPLGDDRCGRFLRSDGCSMEKERFDYARILIATSSSEVVNCVEKVFVNGVVVEIRIFEEYGFNIGDDVCLYDHDDGSRSSNSDHDEFGRDLDRDADFLVDNLAKDIVDASKEVTKNTECLGKSHEVELVGNVEHSLVNEGGDDPSVAPPLTGVNQSEVDAEVSVFKDVEEHVPSVVVLTEAKVKRRKSRASSCPPRAARSVESGPWSLEWLSEHHHGDAGVISSARKKVKKVVRPIAQSGICANNRKKVNGVLRHSVISLKKVARLPSKDRSTILHILKSKSRKLQGSDRLSYPKF</sequence>
<dbReference type="Gene3D" id="3.30.70.330">
    <property type="match status" value="1"/>
</dbReference>
<dbReference type="PANTHER" id="PTHR34427">
    <property type="entry name" value="DUF4283 DOMAIN PROTEIN"/>
    <property type="match status" value="1"/>
</dbReference>
<dbReference type="PROSITE" id="PS50102">
    <property type="entry name" value="RRM"/>
    <property type="match status" value="1"/>
</dbReference>
<dbReference type="SUPFAM" id="SSF54928">
    <property type="entry name" value="RNA-binding domain, RBD"/>
    <property type="match status" value="1"/>
</dbReference>
<accession>A0A072U7H5</accession>
<keyword evidence="6" id="KW-1185">Reference proteome</keyword>
<feature type="compositionally biased region" description="Basic and acidic residues" evidence="2">
    <location>
        <begin position="56"/>
        <end position="70"/>
    </location>
</feature>
<dbReference type="PANTHER" id="PTHR34427:SF5">
    <property type="entry name" value="DUF4283 DOMAIN-CONTAINING PROTEIN"/>
    <property type="match status" value="1"/>
</dbReference>
<feature type="domain" description="RRM" evidence="3">
    <location>
        <begin position="207"/>
        <end position="284"/>
    </location>
</feature>
<keyword evidence="1" id="KW-0694">RNA-binding</keyword>
<reference evidence="5" key="3">
    <citation type="submission" date="2015-04" db="UniProtKB">
        <authorList>
            <consortium name="EnsemblPlants"/>
        </authorList>
    </citation>
    <scope>IDENTIFICATION</scope>
    <source>
        <strain evidence="5">cv. Jemalong A17</strain>
    </source>
</reference>
<feature type="compositionally biased region" description="Basic and acidic residues" evidence="2">
    <location>
        <begin position="363"/>
        <end position="381"/>
    </location>
</feature>
<dbReference type="HOGENOM" id="CLU_018999_0_0_1"/>
<dbReference type="InterPro" id="IPR012677">
    <property type="entry name" value="Nucleotide-bd_a/b_plait_sf"/>
</dbReference>
<reference evidence="4 6" key="2">
    <citation type="journal article" date="2014" name="BMC Genomics">
        <title>An improved genome release (version Mt4.0) for the model legume Medicago truncatula.</title>
        <authorList>
            <person name="Tang H."/>
            <person name="Krishnakumar V."/>
            <person name="Bidwell S."/>
            <person name="Rosen B."/>
            <person name="Chan A."/>
            <person name="Zhou S."/>
            <person name="Gentzbittel L."/>
            <person name="Childs K.L."/>
            <person name="Yandell M."/>
            <person name="Gundlach H."/>
            <person name="Mayer K.F."/>
            <person name="Schwartz D.C."/>
            <person name="Town C.D."/>
        </authorList>
    </citation>
    <scope>GENOME REANNOTATION</scope>
    <source>
        <strain evidence="4">A17</strain>
        <strain evidence="5 6">cv. Jemalong A17</strain>
    </source>
</reference>
<proteinExistence type="predicted"/>
<dbReference type="EMBL" id="CM001222">
    <property type="protein sequence ID" value="KEH25709.1"/>
    <property type="molecule type" value="Genomic_DNA"/>
</dbReference>
<evidence type="ECO:0000313" key="6">
    <source>
        <dbReference type="Proteomes" id="UP000002051"/>
    </source>
</evidence>
<gene>
    <name evidence="4" type="ordered locus">MTR_6g033695</name>
</gene>
<dbReference type="AlphaFoldDB" id="A0A072U7H5"/>
<dbReference type="Proteomes" id="UP000002051">
    <property type="component" value="Chromosome 6"/>
</dbReference>
<dbReference type="Pfam" id="PF00076">
    <property type="entry name" value="RRM_1"/>
    <property type="match status" value="1"/>
</dbReference>
<dbReference type="InterPro" id="IPR035979">
    <property type="entry name" value="RBD_domain_sf"/>
</dbReference>
<dbReference type="CDD" id="cd00590">
    <property type="entry name" value="RRM_SF"/>
    <property type="match status" value="1"/>
</dbReference>
<name>A0A072U7H5_MEDTR</name>
<protein>
    <submittedName>
        <fullName evidence="4">RNA recognition motif</fullName>
    </submittedName>
</protein>
<evidence type="ECO:0000256" key="1">
    <source>
        <dbReference type="PROSITE-ProRule" id="PRU00176"/>
    </source>
</evidence>
<dbReference type="InterPro" id="IPR000504">
    <property type="entry name" value="RRM_dom"/>
</dbReference>
<dbReference type="GO" id="GO:0016607">
    <property type="term" value="C:nuclear speck"/>
    <property type="evidence" value="ECO:0000318"/>
    <property type="project" value="GO_Central"/>
</dbReference>
<dbReference type="EnsemblPlants" id="KEH25709">
    <property type="protein sequence ID" value="KEH25709"/>
    <property type="gene ID" value="MTR_6g033695"/>
</dbReference>
<evidence type="ECO:0000313" key="4">
    <source>
        <dbReference type="EMBL" id="KEH25709.1"/>
    </source>
</evidence>
<evidence type="ECO:0000256" key="2">
    <source>
        <dbReference type="SAM" id="MobiDB-lite"/>
    </source>
</evidence>
<evidence type="ECO:0000313" key="5">
    <source>
        <dbReference type="EnsemblPlants" id="KEH25709"/>
    </source>
</evidence>
<evidence type="ECO:0000259" key="3">
    <source>
        <dbReference type="PROSITE" id="PS50102"/>
    </source>
</evidence>
<reference evidence="4 6" key="1">
    <citation type="journal article" date="2011" name="Nature">
        <title>The Medicago genome provides insight into the evolution of rhizobial symbioses.</title>
        <authorList>
            <person name="Young N.D."/>
            <person name="Debelle F."/>
            <person name="Oldroyd G.E."/>
            <person name="Geurts R."/>
            <person name="Cannon S.B."/>
            <person name="Udvardi M.K."/>
            <person name="Benedito V.A."/>
            <person name="Mayer K.F."/>
            <person name="Gouzy J."/>
            <person name="Schoof H."/>
            <person name="Van de Peer Y."/>
            <person name="Proost S."/>
            <person name="Cook D.R."/>
            <person name="Meyers B.C."/>
            <person name="Spannagl M."/>
            <person name="Cheung F."/>
            <person name="De Mita S."/>
            <person name="Krishnakumar V."/>
            <person name="Gundlach H."/>
            <person name="Zhou S."/>
            <person name="Mudge J."/>
            <person name="Bharti A.K."/>
            <person name="Murray J.D."/>
            <person name="Naoumkina M.A."/>
            <person name="Rosen B."/>
            <person name="Silverstein K.A."/>
            <person name="Tang H."/>
            <person name="Rombauts S."/>
            <person name="Zhao P.X."/>
            <person name="Zhou P."/>
            <person name="Barbe V."/>
            <person name="Bardou P."/>
            <person name="Bechner M."/>
            <person name="Bellec A."/>
            <person name="Berger A."/>
            <person name="Berges H."/>
            <person name="Bidwell S."/>
            <person name="Bisseling T."/>
            <person name="Choisne N."/>
            <person name="Couloux A."/>
            <person name="Denny R."/>
            <person name="Deshpande S."/>
            <person name="Dai X."/>
            <person name="Doyle J.J."/>
            <person name="Dudez A.M."/>
            <person name="Farmer A.D."/>
            <person name="Fouteau S."/>
            <person name="Franken C."/>
            <person name="Gibelin C."/>
            <person name="Gish J."/>
            <person name="Goldstein S."/>
            <person name="Gonzalez A.J."/>
            <person name="Green P.J."/>
            <person name="Hallab A."/>
            <person name="Hartog M."/>
            <person name="Hua A."/>
            <person name="Humphray S.J."/>
            <person name="Jeong D.H."/>
            <person name="Jing Y."/>
            <person name="Jocker A."/>
            <person name="Kenton S.M."/>
            <person name="Kim D.J."/>
            <person name="Klee K."/>
            <person name="Lai H."/>
            <person name="Lang C."/>
            <person name="Lin S."/>
            <person name="Macmil S.L."/>
            <person name="Magdelenat G."/>
            <person name="Matthews L."/>
            <person name="McCorrison J."/>
            <person name="Monaghan E.L."/>
            <person name="Mun J.H."/>
            <person name="Najar F.Z."/>
            <person name="Nicholson C."/>
            <person name="Noirot C."/>
            <person name="O'Bleness M."/>
            <person name="Paule C.R."/>
            <person name="Poulain J."/>
            <person name="Prion F."/>
            <person name="Qin B."/>
            <person name="Qu C."/>
            <person name="Retzel E.F."/>
            <person name="Riddle C."/>
            <person name="Sallet E."/>
            <person name="Samain S."/>
            <person name="Samson N."/>
            <person name="Sanders I."/>
            <person name="Saurat O."/>
            <person name="Scarpelli C."/>
            <person name="Schiex T."/>
            <person name="Segurens B."/>
            <person name="Severin A.J."/>
            <person name="Sherrier D.J."/>
            <person name="Shi R."/>
            <person name="Sims S."/>
            <person name="Singer S.R."/>
            <person name="Sinharoy S."/>
            <person name="Sterck L."/>
            <person name="Viollet A."/>
            <person name="Wang B.B."/>
            <person name="Wang K."/>
            <person name="Wang M."/>
            <person name="Wang X."/>
            <person name="Warfsmann J."/>
            <person name="Weissenbach J."/>
            <person name="White D.D."/>
            <person name="White J.D."/>
            <person name="Wiley G.B."/>
            <person name="Wincker P."/>
            <person name="Xing Y."/>
            <person name="Yang L."/>
            <person name="Yao Z."/>
            <person name="Ying F."/>
            <person name="Zhai J."/>
            <person name="Zhou L."/>
            <person name="Zuber A."/>
            <person name="Denarie J."/>
            <person name="Dixon R.A."/>
            <person name="May G.D."/>
            <person name="Schwartz D.C."/>
            <person name="Rogers J."/>
            <person name="Quetier F."/>
            <person name="Town C.D."/>
            <person name="Roe B.A."/>
        </authorList>
    </citation>
    <scope>NUCLEOTIDE SEQUENCE [LARGE SCALE GENOMIC DNA]</scope>
    <source>
        <strain evidence="4">A17</strain>
        <strain evidence="5 6">cv. Jemalong A17</strain>
    </source>
</reference>
<feature type="region of interest" description="Disordered" evidence="2">
    <location>
        <begin position="363"/>
        <end position="392"/>
    </location>
</feature>
<feature type="compositionally biased region" description="Basic and acidic residues" evidence="2">
    <location>
        <begin position="1"/>
        <end position="13"/>
    </location>
</feature>